<name>A0A558A505_9PSEU</name>
<evidence type="ECO:0000313" key="4">
    <source>
        <dbReference type="Proteomes" id="UP000318578"/>
    </source>
</evidence>
<feature type="transmembrane region" description="Helical" evidence="1">
    <location>
        <begin position="21"/>
        <end position="44"/>
    </location>
</feature>
<dbReference type="InterPro" id="IPR052336">
    <property type="entry name" value="MlaD_Phospholipid_Transporter"/>
</dbReference>
<protein>
    <submittedName>
        <fullName evidence="3">MCE family protein</fullName>
    </submittedName>
</protein>
<dbReference type="PANTHER" id="PTHR33371:SF4">
    <property type="entry name" value="INTERMEMBRANE PHOSPHOLIPID TRANSPORT SYSTEM BINDING PROTEIN MLAD"/>
    <property type="match status" value="1"/>
</dbReference>
<dbReference type="EMBL" id="VJZA01000048">
    <property type="protein sequence ID" value="TVT19330.1"/>
    <property type="molecule type" value="Genomic_DNA"/>
</dbReference>
<dbReference type="RefSeq" id="WP_144642245.1">
    <property type="nucleotide sequence ID" value="NZ_BNAX01000002.1"/>
</dbReference>
<keyword evidence="1" id="KW-0472">Membrane</keyword>
<dbReference type="Gene3D" id="1.20.120.330">
    <property type="entry name" value="Nucleotidyltransferases domain 2"/>
    <property type="match status" value="1"/>
</dbReference>
<evidence type="ECO:0000259" key="2">
    <source>
        <dbReference type="Pfam" id="PF02470"/>
    </source>
</evidence>
<dbReference type="OrthoDB" id="5242258at2"/>
<dbReference type="SUPFAM" id="SSF58100">
    <property type="entry name" value="Bacterial hemolysins"/>
    <property type="match status" value="1"/>
</dbReference>
<feature type="domain" description="Mce/MlaD" evidence="2">
    <location>
        <begin position="57"/>
        <end position="133"/>
    </location>
</feature>
<evidence type="ECO:0000313" key="3">
    <source>
        <dbReference type="EMBL" id="TVT19330.1"/>
    </source>
</evidence>
<dbReference type="Proteomes" id="UP000318578">
    <property type="component" value="Unassembled WGS sequence"/>
</dbReference>
<reference evidence="3 4" key="1">
    <citation type="submission" date="2019-07" db="EMBL/GenBank/DDBJ databases">
        <title>New species of Amycolatopsis and Streptomyces.</title>
        <authorList>
            <person name="Duangmal K."/>
            <person name="Teo W.F.A."/>
            <person name="Lipun K."/>
        </authorList>
    </citation>
    <scope>NUCLEOTIDE SEQUENCE [LARGE SCALE GENOMIC DNA]</scope>
    <source>
        <strain evidence="3 4">JCM 30562</strain>
    </source>
</reference>
<dbReference type="AlphaFoldDB" id="A0A558A505"/>
<accession>A0A558A505</accession>
<keyword evidence="1" id="KW-1133">Transmembrane helix</keyword>
<proteinExistence type="predicted"/>
<gene>
    <name evidence="3" type="ORF">FNH06_24540</name>
</gene>
<keyword evidence="4" id="KW-1185">Reference proteome</keyword>
<dbReference type="PANTHER" id="PTHR33371">
    <property type="entry name" value="INTERMEMBRANE PHOSPHOLIPID TRANSPORT SYSTEM BINDING PROTEIN MLAD-RELATED"/>
    <property type="match status" value="1"/>
</dbReference>
<evidence type="ECO:0000256" key="1">
    <source>
        <dbReference type="SAM" id="Phobius"/>
    </source>
</evidence>
<comment type="caution">
    <text evidence="3">The sequence shown here is derived from an EMBL/GenBank/DDBJ whole genome shotgun (WGS) entry which is preliminary data.</text>
</comment>
<organism evidence="3 4">
    <name type="scientific">Amycolatopsis acidiphila</name>
    <dbReference type="NCBI Taxonomy" id="715473"/>
    <lineage>
        <taxon>Bacteria</taxon>
        <taxon>Bacillati</taxon>
        <taxon>Actinomycetota</taxon>
        <taxon>Actinomycetes</taxon>
        <taxon>Pseudonocardiales</taxon>
        <taxon>Pseudonocardiaceae</taxon>
        <taxon>Amycolatopsis</taxon>
    </lineage>
</organism>
<keyword evidence="1" id="KW-0812">Transmembrane</keyword>
<dbReference type="Pfam" id="PF02470">
    <property type="entry name" value="MlaD"/>
    <property type="match status" value="1"/>
</dbReference>
<dbReference type="InterPro" id="IPR003399">
    <property type="entry name" value="Mce/MlaD"/>
</dbReference>
<sequence length="426" mass="45409">MSSRLGRIRRGWQRVRTEPGLFRNVAVLASLIVVAALVGGIILANQRFSWPWDDRFTFSATFEDTPGVSPGHGQEVRIAGVQVGEIDAADVDDSGRPRLELSIDSRYPVYQNATVVLRPKSPLNEMYVELNPGGPPAPRLEPSAVLPLSQSQRPVQIDEALGHLDDNTRQALATLLQESDVALAAAPQNLPGGVRMTDEVAKRLQPVVDSLQSRRDALQRLVTALSQISQAVGGDGDRLGELAGDLNTTLAALGAQDGDLKSVLDQLPDFTSQLKQATDAVQSLSEQLDPALDNLKNAAGTLPGALNNLSNTVDKLGSTVDKGMPVVQKAQPVVQDLRPVASDLQTTLPDLHTVTGRLDGVTNAAVASLSDLGAFFINTRSLTSMKDGNGGILRGFLVVTPQTLGTNALLPLSTPADPYRFPHNSR</sequence>